<protein>
    <recommendedName>
        <fullName evidence="3">C-type lectin domain-containing protein</fullName>
    </recommendedName>
</protein>
<organism evidence="4 5">
    <name type="scientific">Gryllus longicercus</name>
    <dbReference type="NCBI Taxonomy" id="2509291"/>
    <lineage>
        <taxon>Eukaryota</taxon>
        <taxon>Metazoa</taxon>
        <taxon>Ecdysozoa</taxon>
        <taxon>Arthropoda</taxon>
        <taxon>Hexapoda</taxon>
        <taxon>Insecta</taxon>
        <taxon>Pterygota</taxon>
        <taxon>Neoptera</taxon>
        <taxon>Polyneoptera</taxon>
        <taxon>Orthoptera</taxon>
        <taxon>Ensifera</taxon>
        <taxon>Gryllidea</taxon>
        <taxon>Grylloidea</taxon>
        <taxon>Gryllidae</taxon>
        <taxon>Gryllinae</taxon>
        <taxon>Gryllus</taxon>
    </lineage>
</organism>
<dbReference type="InterPro" id="IPR018378">
    <property type="entry name" value="C-type_lectin_CS"/>
</dbReference>
<evidence type="ECO:0000256" key="1">
    <source>
        <dbReference type="ARBA" id="ARBA00023157"/>
    </source>
</evidence>
<feature type="signal peptide" evidence="2">
    <location>
        <begin position="1"/>
        <end position="22"/>
    </location>
</feature>
<dbReference type="EMBL" id="JAZDUA010000035">
    <property type="protein sequence ID" value="KAK7871673.1"/>
    <property type="molecule type" value="Genomic_DNA"/>
</dbReference>
<dbReference type="Pfam" id="PF00059">
    <property type="entry name" value="Lectin_C"/>
    <property type="match status" value="1"/>
</dbReference>
<dbReference type="AlphaFoldDB" id="A0AAN9VWL5"/>
<reference evidence="4 5" key="1">
    <citation type="submission" date="2024-03" db="EMBL/GenBank/DDBJ databases">
        <title>The genome assembly and annotation of the cricket Gryllus longicercus Weissman &amp; Gray.</title>
        <authorList>
            <person name="Szrajer S."/>
            <person name="Gray D."/>
            <person name="Ylla G."/>
        </authorList>
    </citation>
    <scope>NUCLEOTIDE SEQUENCE [LARGE SCALE GENOMIC DNA]</scope>
    <source>
        <strain evidence="4">DAG 2021-001</strain>
        <tissue evidence="4">Whole body minus gut</tissue>
    </source>
</reference>
<dbReference type="PANTHER" id="PTHR22803">
    <property type="entry name" value="MANNOSE, PHOSPHOLIPASE, LECTIN RECEPTOR RELATED"/>
    <property type="match status" value="1"/>
</dbReference>
<dbReference type="Proteomes" id="UP001378592">
    <property type="component" value="Unassembled WGS sequence"/>
</dbReference>
<dbReference type="InterPro" id="IPR016186">
    <property type="entry name" value="C-type_lectin-like/link_sf"/>
</dbReference>
<proteinExistence type="predicted"/>
<feature type="chain" id="PRO_5042869749" description="C-type lectin domain-containing protein" evidence="2">
    <location>
        <begin position="23"/>
        <end position="233"/>
    </location>
</feature>
<keyword evidence="5" id="KW-1185">Reference proteome</keyword>
<dbReference type="Gene3D" id="3.10.100.10">
    <property type="entry name" value="Mannose-Binding Protein A, subunit A"/>
    <property type="match status" value="1"/>
</dbReference>
<dbReference type="SMART" id="SM00034">
    <property type="entry name" value="CLECT"/>
    <property type="match status" value="1"/>
</dbReference>
<keyword evidence="1" id="KW-1015">Disulfide bond</keyword>
<dbReference type="InterPro" id="IPR050111">
    <property type="entry name" value="C-type_lectin/snaclec_domain"/>
</dbReference>
<dbReference type="CDD" id="cd00037">
    <property type="entry name" value="CLECT"/>
    <property type="match status" value="1"/>
</dbReference>
<evidence type="ECO:0000256" key="2">
    <source>
        <dbReference type="SAM" id="SignalP"/>
    </source>
</evidence>
<dbReference type="InterPro" id="IPR001304">
    <property type="entry name" value="C-type_lectin-like"/>
</dbReference>
<dbReference type="PROSITE" id="PS00615">
    <property type="entry name" value="C_TYPE_LECTIN_1"/>
    <property type="match status" value="1"/>
</dbReference>
<name>A0AAN9VWL5_9ORTH</name>
<accession>A0AAN9VWL5</accession>
<evidence type="ECO:0000313" key="4">
    <source>
        <dbReference type="EMBL" id="KAK7871673.1"/>
    </source>
</evidence>
<evidence type="ECO:0000259" key="3">
    <source>
        <dbReference type="PROSITE" id="PS50041"/>
    </source>
</evidence>
<dbReference type="SUPFAM" id="SSF56436">
    <property type="entry name" value="C-type lectin-like"/>
    <property type="match status" value="1"/>
</dbReference>
<feature type="domain" description="C-type lectin" evidence="3">
    <location>
        <begin position="106"/>
        <end position="230"/>
    </location>
</feature>
<keyword evidence="2" id="KW-0732">Signal</keyword>
<gene>
    <name evidence="4" type="ORF">R5R35_009039</name>
</gene>
<evidence type="ECO:0000313" key="5">
    <source>
        <dbReference type="Proteomes" id="UP001378592"/>
    </source>
</evidence>
<dbReference type="InterPro" id="IPR016187">
    <property type="entry name" value="CTDL_fold"/>
</dbReference>
<sequence>MALTLNRQLATVVCFLMTYSTASNEICDNYVTYSVTSRRNATGYREVSSDLLAVQDGVAPDVRLELQQKSCVTEGIRRLLIKTFIGLPEPRLPPPGYELVPELGWYRLHLTPLTWEEARLACEAEGAHLAVLNSQEEADALKGIFARAPAQIPGATYHHVAIIGFSDLVEGKFYTIFGETLEQAGYAVWGTDQPNNAKGNKDSESDCGGIERTGKLNDLPCRSVNAYICEFPL</sequence>
<dbReference type="PROSITE" id="PS50041">
    <property type="entry name" value="C_TYPE_LECTIN_2"/>
    <property type="match status" value="1"/>
</dbReference>
<comment type="caution">
    <text evidence="4">The sequence shown here is derived from an EMBL/GenBank/DDBJ whole genome shotgun (WGS) entry which is preliminary data.</text>
</comment>